<dbReference type="InterPro" id="IPR002156">
    <property type="entry name" value="RNaseH_domain"/>
</dbReference>
<feature type="domain" description="Reverse transcriptase" evidence="1">
    <location>
        <begin position="904"/>
        <end position="1016"/>
    </location>
</feature>
<evidence type="ECO:0000313" key="3">
    <source>
        <dbReference type="EMBL" id="KAK2642011.1"/>
    </source>
</evidence>
<evidence type="ECO:0000259" key="2">
    <source>
        <dbReference type="Pfam" id="PF13456"/>
    </source>
</evidence>
<comment type="caution">
    <text evidence="3">The sequence shown here is derived from an EMBL/GenBank/DDBJ whole genome shotgun (WGS) entry which is preliminary data.</text>
</comment>
<accession>A0AAD9TTN3</accession>
<dbReference type="Pfam" id="PF00078">
    <property type="entry name" value="RVT_1"/>
    <property type="match status" value="1"/>
</dbReference>
<dbReference type="InterPro" id="IPR000477">
    <property type="entry name" value="RT_dom"/>
</dbReference>
<gene>
    <name evidence="3" type="ORF">Ddye_023774</name>
</gene>
<dbReference type="SUPFAM" id="SSF53098">
    <property type="entry name" value="Ribonuclease H-like"/>
    <property type="match status" value="1"/>
</dbReference>
<dbReference type="Gene3D" id="3.30.420.10">
    <property type="entry name" value="Ribonuclease H-like superfamily/Ribonuclease H"/>
    <property type="match status" value="1"/>
</dbReference>
<evidence type="ECO:0000259" key="1">
    <source>
        <dbReference type="Pfam" id="PF00078"/>
    </source>
</evidence>
<dbReference type="PANTHER" id="PTHR33116:SF78">
    <property type="entry name" value="OS12G0587133 PROTEIN"/>
    <property type="match status" value="1"/>
</dbReference>
<dbReference type="Proteomes" id="UP001280121">
    <property type="component" value="Unassembled WGS sequence"/>
</dbReference>
<dbReference type="EMBL" id="JANJYI010000007">
    <property type="protein sequence ID" value="KAK2642011.1"/>
    <property type="molecule type" value="Genomic_DNA"/>
</dbReference>
<dbReference type="GO" id="GO:0003676">
    <property type="term" value="F:nucleic acid binding"/>
    <property type="evidence" value="ECO:0007669"/>
    <property type="project" value="InterPro"/>
</dbReference>
<dbReference type="InterPro" id="IPR012337">
    <property type="entry name" value="RNaseH-like_sf"/>
</dbReference>
<dbReference type="Pfam" id="PF13456">
    <property type="entry name" value="RVT_3"/>
    <property type="match status" value="1"/>
</dbReference>
<feature type="domain" description="RNase H type-1" evidence="2">
    <location>
        <begin position="770"/>
        <end position="830"/>
    </location>
</feature>
<dbReference type="CDD" id="cd06222">
    <property type="entry name" value="RNase_H_like"/>
    <property type="match status" value="1"/>
</dbReference>
<reference evidence="3" key="1">
    <citation type="journal article" date="2023" name="Plant J.">
        <title>Genome sequences and population genomics provide insights into the demographic history, inbreeding, and mutation load of two 'living fossil' tree species of Dipteronia.</title>
        <authorList>
            <person name="Feng Y."/>
            <person name="Comes H.P."/>
            <person name="Chen J."/>
            <person name="Zhu S."/>
            <person name="Lu R."/>
            <person name="Zhang X."/>
            <person name="Li P."/>
            <person name="Qiu J."/>
            <person name="Olsen K.M."/>
            <person name="Qiu Y."/>
        </authorList>
    </citation>
    <scope>NUCLEOTIDE SEQUENCE</scope>
    <source>
        <strain evidence="3">KIB01</strain>
    </source>
</reference>
<keyword evidence="4" id="KW-1185">Reference proteome</keyword>
<name>A0AAD9TTN3_9ROSI</name>
<organism evidence="3 4">
    <name type="scientific">Dipteronia dyeriana</name>
    <dbReference type="NCBI Taxonomy" id="168575"/>
    <lineage>
        <taxon>Eukaryota</taxon>
        <taxon>Viridiplantae</taxon>
        <taxon>Streptophyta</taxon>
        <taxon>Embryophyta</taxon>
        <taxon>Tracheophyta</taxon>
        <taxon>Spermatophyta</taxon>
        <taxon>Magnoliopsida</taxon>
        <taxon>eudicotyledons</taxon>
        <taxon>Gunneridae</taxon>
        <taxon>Pentapetalae</taxon>
        <taxon>rosids</taxon>
        <taxon>malvids</taxon>
        <taxon>Sapindales</taxon>
        <taxon>Sapindaceae</taxon>
        <taxon>Hippocastanoideae</taxon>
        <taxon>Acereae</taxon>
        <taxon>Dipteronia</taxon>
    </lineage>
</organism>
<dbReference type="InterPro" id="IPR044730">
    <property type="entry name" value="RNase_H-like_dom_plant"/>
</dbReference>
<sequence>MEEFDNYLQSAELDDLRFSGFLHTWCNKRSNGCISKKLDRVLVNKEWMAKFEHSKAFSLPPSILNHSPSLVKLGLQGNKKNCPFKNFNFLTEREDFLPLVENCWQDNFHGNMQFQLCSKLRNLKKALKSLNENTVGDVTVKSIEAKDALVECQRNLDLQPLDASLRIQEKELMTIKERRNRSKILSISGEDGSLIEGDTRVKSEAIRHFQNILGCSMPSRHGSDGCISCWWDISCVALPRRFSDHFPLVIRLSDIVNFSPTPFRFQSMWLDHPYFMALVRRIWSSSYVVNPPQVVIKKLKRLKNALKTWNWEVFRDLNSKISGKSAVLQSIQLQMSNMGFSEKLFLAESRVHHELDVLLRRQQCFYYSSQVETDFSVVEDVIPSLVTDVQIAFLISIPLTDNIHDAVFTMDAASALGPDSFSGRFYQRCWEVVGSDVVLTVQDFFRRGVIFPGLNSSFIVLLPKQKDSILIDQFRLIVLSNFLFKISSKILADRLAQIAARIVSPHQFGFIRDLHIEDCIALASDCVDVLHKKCYGVGIADDFLSRLLSRMVDFSQLLPVSSLREFSAPTHLLYADDVLIFYRGTVRNLKNIISAFEVYGNISGQLVNWGVPLFRGKPKKFVLQPIADKILSKFANWKGKALSLAGCATLIKSVITRSFVHSFMIYKWPSSLLRLINPLTWRLLLNRLPTEDRLCRVGFHLASRCSVCGVSMSDANWLEIGCIRNCVDDLLILYHFDLRGRLARAPVIRSVIWSPPASGFFAVPLDHVFAFEAELLAASIAINFAWQNGWHRIWLESDSSYVVQLLFSRSEQVPWRIRQAWQRCIYQISKMEFQRSYNDEIREACFSLHPNKAPSPDGFNAHFFKKTWHIVGDDVINAIQEFFHSGLLLKELNATILTLVPKVPNPSKMTDFRPIACCNTLYKIIAKIIANRTKPCLLDIISPSQSAFVAGRRIGDNILLVQELMRDYHKDAGMIKLALKVDLMKAFDMVDWGFLLDTFAAFHFPLKVINWIKACRTTPKFSISIIGELAGFFLKKEGPTLNLRDCSPLVDKVSSRLSSWLNRCLSFADRLQLIISVLTSIQVFWASHLYLPKRILKSIEQKFIRFLWNGVEMNIKGSKIAWSDICVPKKEGGLGIKDLSLWNKALMIRHIWILVNGTSNLWTSWIKAYLLKGTNLWEVKAHHTCSWNMRKLLLLRPFVRPLIQHIIGNGLKTSLWFDNWHPDGPIRSKWSSRVIYDFGLSINAKVNAIVLDDNWRWPAAMSIDLAEIQSRMPSYNPNSTLDDRILWLPSSNGIYSAASAMESLRTPHPLVSWYKIVWFPQNIPRMGSSFG</sequence>
<evidence type="ECO:0000313" key="4">
    <source>
        <dbReference type="Proteomes" id="UP001280121"/>
    </source>
</evidence>
<dbReference type="InterPro" id="IPR036397">
    <property type="entry name" value="RNaseH_sf"/>
</dbReference>
<dbReference type="GO" id="GO:0004523">
    <property type="term" value="F:RNA-DNA hybrid ribonuclease activity"/>
    <property type="evidence" value="ECO:0007669"/>
    <property type="project" value="InterPro"/>
</dbReference>
<dbReference type="PANTHER" id="PTHR33116">
    <property type="entry name" value="REVERSE TRANSCRIPTASE ZINC-BINDING DOMAIN-CONTAINING PROTEIN-RELATED-RELATED"/>
    <property type="match status" value="1"/>
</dbReference>
<proteinExistence type="predicted"/>
<protein>
    <recommendedName>
        <fullName evidence="5">Reverse transcriptase domain-containing protein</fullName>
    </recommendedName>
</protein>
<dbReference type="CDD" id="cd01650">
    <property type="entry name" value="RT_nLTR_like"/>
    <property type="match status" value="1"/>
</dbReference>
<evidence type="ECO:0008006" key="5">
    <source>
        <dbReference type="Google" id="ProtNLM"/>
    </source>
</evidence>